<evidence type="ECO:0000313" key="1">
    <source>
        <dbReference type="EMBL" id="AQW88909.1"/>
    </source>
</evidence>
<keyword evidence="2" id="KW-1185">Reference proteome</keyword>
<name>A0A1S6UBU9_9CAUD</name>
<organism evidence="1 2">
    <name type="scientific">Serratia phage BF</name>
    <dbReference type="NCBI Taxonomy" id="1962671"/>
    <lineage>
        <taxon>Viruses</taxon>
        <taxon>Duplodnaviria</taxon>
        <taxon>Heunggongvirae</taxon>
        <taxon>Uroviricota</taxon>
        <taxon>Caudoviricetes</taxon>
        <taxon>Eneladusvirus</taxon>
        <taxon>Eneladusvirus BF</taxon>
    </lineage>
</organism>
<gene>
    <name evidence="1" type="ORF">BF_0384</name>
</gene>
<sequence>MKNHLNEYFEGLDNLIFEFYETINQNISSKTITIQMTFLYNKHINFHYNIENDELVIEDFVDKIKLKYPNFSKLQDEAYHFQKMTVWPHISFECTEVEKFMIEIERIKNETKFTPRAKSEFD</sequence>
<dbReference type="OrthoDB" id="28243at10239"/>
<proteinExistence type="predicted"/>
<dbReference type="EMBL" id="KY630187">
    <property type="protein sequence ID" value="AQW88909.1"/>
    <property type="molecule type" value="Genomic_DNA"/>
</dbReference>
<accession>A0A1S6UBU9</accession>
<evidence type="ECO:0000313" key="2">
    <source>
        <dbReference type="Proteomes" id="UP000221837"/>
    </source>
</evidence>
<protein>
    <submittedName>
        <fullName evidence="1">Uncharacterized protein</fullName>
    </submittedName>
</protein>
<dbReference type="Proteomes" id="UP000221837">
    <property type="component" value="Genome"/>
</dbReference>
<reference evidence="1" key="1">
    <citation type="submission" date="2017-02" db="EMBL/GenBank/DDBJ databases">
        <title>Genome sequence of Serratia marcescens phage BF.</title>
        <authorList>
            <person name="Casey E."/>
            <person name="Fitzgerald B."/>
            <person name="Mahony J."/>
            <person name="Lugli G."/>
            <person name="Ventura M."/>
            <person name="van Sinderen D."/>
        </authorList>
    </citation>
    <scope>NUCLEOTIDE SEQUENCE [LARGE SCALE GENOMIC DNA]</scope>
</reference>